<proteinExistence type="predicted"/>
<sequence>MLLPGGLGIIEVQTIIRAIADFSGQAIAPSPKPIKEMMITTRLAPIQEAQSTESNSVTSLRLAYQEAKIDYSLVEQQIKNTLLNQFNLLVQLNTELVAAAEKMSVAFDAWSDEVDRLLDVSVKVEPVPTPGLRLIDGWLYDSRGGRTLVLS</sequence>
<keyword evidence="2" id="KW-1185">Reference proteome</keyword>
<comment type="caution">
    <text evidence="1">The sequence shown here is derived from an EMBL/GenBank/DDBJ whole genome shotgun (WGS) entry which is preliminary data.</text>
</comment>
<evidence type="ECO:0000313" key="1">
    <source>
        <dbReference type="EMBL" id="MBD2534533.1"/>
    </source>
</evidence>
<organism evidence="1 2">
    <name type="scientific">Nostoc flagelliforme FACHB-838</name>
    <dbReference type="NCBI Taxonomy" id="2692904"/>
    <lineage>
        <taxon>Bacteria</taxon>
        <taxon>Bacillati</taxon>
        <taxon>Cyanobacteriota</taxon>
        <taxon>Cyanophyceae</taxon>
        <taxon>Nostocales</taxon>
        <taxon>Nostocaceae</taxon>
        <taxon>Nostoc</taxon>
    </lineage>
</organism>
<dbReference type="EMBL" id="JACJSI010000171">
    <property type="protein sequence ID" value="MBD2534533.1"/>
    <property type="molecule type" value="Genomic_DNA"/>
</dbReference>
<dbReference type="RefSeq" id="WP_190945129.1">
    <property type="nucleotide sequence ID" value="NZ_JACJSI010000171.1"/>
</dbReference>
<evidence type="ECO:0000313" key="2">
    <source>
        <dbReference type="Proteomes" id="UP000623440"/>
    </source>
</evidence>
<protein>
    <submittedName>
        <fullName evidence="1">Uncharacterized protein</fullName>
    </submittedName>
</protein>
<dbReference type="Proteomes" id="UP000623440">
    <property type="component" value="Unassembled WGS sequence"/>
</dbReference>
<reference evidence="1 2" key="1">
    <citation type="journal article" date="2020" name="ISME J.">
        <title>Comparative genomics reveals insights into cyanobacterial evolution and habitat adaptation.</title>
        <authorList>
            <person name="Chen M.Y."/>
            <person name="Teng W.K."/>
            <person name="Zhao L."/>
            <person name="Hu C.X."/>
            <person name="Zhou Y.K."/>
            <person name="Han B.P."/>
            <person name="Song L.R."/>
            <person name="Shu W.S."/>
        </authorList>
    </citation>
    <scope>NUCLEOTIDE SEQUENCE [LARGE SCALE GENOMIC DNA]</scope>
    <source>
        <strain evidence="1 2">FACHB-838</strain>
    </source>
</reference>
<accession>A0ABR8DZA5</accession>
<name>A0ABR8DZA5_9NOSO</name>
<gene>
    <name evidence="1" type="ORF">H6G97_35640</name>
</gene>